<evidence type="ECO:0000256" key="1">
    <source>
        <dbReference type="PROSITE-ProRule" id="PRU00339"/>
    </source>
</evidence>
<reference evidence="3" key="1">
    <citation type="submission" date="2016-10" db="EMBL/GenBank/DDBJ databases">
        <authorList>
            <person name="Varghese N."/>
            <person name="Submissions S."/>
        </authorList>
    </citation>
    <scope>NUCLEOTIDE SEQUENCE [LARGE SCALE GENOMIC DNA]</scope>
    <source>
        <strain evidence="3">DSM 217</strain>
    </source>
</reference>
<dbReference type="Proteomes" id="UP000198816">
    <property type="component" value="Unassembled WGS sequence"/>
</dbReference>
<dbReference type="Gene3D" id="1.25.40.10">
    <property type="entry name" value="Tetratricopeptide repeat domain"/>
    <property type="match status" value="1"/>
</dbReference>
<dbReference type="RefSeq" id="WP_093037412.1">
    <property type="nucleotide sequence ID" value="NZ_FNNZ01000032.1"/>
</dbReference>
<organism evidence="2 3">
    <name type="scientific">Thiocapsa roseopersicina</name>
    <dbReference type="NCBI Taxonomy" id="1058"/>
    <lineage>
        <taxon>Bacteria</taxon>
        <taxon>Pseudomonadati</taxon>
        <taxon>Pseudomonadota</taxon>
        <taxon>Gammaproteobacteria</taxon>
        <taxon>Chromatiales</taxon>
        <taxon>Chromatiaceae</taxon>
        <taxon>Thiocapsa</taxon>
    </lineage>
</organism>
<feature type="repeat" description="TPR" evidence="1">
    <location>
        <begin position="217"/>
        <end position="250"/>
    </location>
</feature>
<protein>
    <recommendedName>
        <fullName evidence="4">SEC-C motif-containing protein</fullName>
    </recommendedName>
</protein>
<accession>A0A1H3CA16</accession>
<evidence type="ECO:0008006" key="4">
    <source>
        <dbReference type="Google" id="ProtNLM"/>
    </source>
</evidence>
<dbReference type="SUPFAM" id="SSF48452">
    <property type="entry name" value="TPR-like"/>
    <property type="match status" value="1"/>
</dbReference>
<dbReference type="STRING" id="1058.SAMN05421783_1322"/>
<evidence type="ECO:0000313" key="2">
    <source>
        <dbReference type="EMBL" id="SDX50880.1"/>
    </source>
</evidence>
<dbReference type="AlphaFoldDB" id="A0A1H3CA16"/>
<dbReference type="EMBL" id="FNNZ01000032">
    <property type="protein sequence ID" value="SDX50880.1"/>
    <property type="molecule type" value="Genomic_DNA"/>
</dbReference>
<proteinExistence type="predicted"/>
<keyword evidence="3" id="KW-1185">Reference proteome</keyword>
<name>A0A1H3CA16_THIRO</name>
<dbReference type="PROSITE" id="PS50005">
    <property type="entry name" value="TPR"/>
    <property type="match status" value="1"/>
</dbReference>
<gene>
    <name evidence="2" type="ORF">SAMN05421783_1322</name>
</gene>
<evidence type="ECO:0000313" key="3">
    <source>
        <dbReference type="Proteomes" id="UP000198816"/>
    </source>
</evidence>
<dbReference type="InterPro" id="IPR011990">
    <property type="entry name" value="TPR-like_helical_dom_sf"/>
</dbReference>
<dbReference type="InterPro" id="IPR019734">
    <property type="entry name" value="TPR_rpt"/>
</dbReference>
<sequence length="653" mass="73880">MLDHDMADTERFEEVIQRSVRQILLAPDPDTFLAWARVHLPEMLGLSGTELDEVERRRLANLLGTAIWNATPQPTYAFQTRLMTPHPSEEPCSCGSGSPYGECCGAIDEVPELSSDLVWEILLDELPEHGLREALDLHAVPEPLLARIADRWLTQDRPKRAAALLEPLFAGSLDELDGEFEPSIDILCDAYDRLGHGRKKETFLARICDEGSRPLRAAAWQRRCTMAIDDGDFAEADAAFTAALRSDPDNPGTAILEITLLAAQHKDWIARERARFWLFRFRQIGFTHPGVLDFLNRAVEDPQEALVDSHSDALDPVLLDLHDWITLIQPRPLPVYRLEPLNVHAPGWLPGQLTLFDDLDAPVPDSADEDTDLGLSRYGPNPTRLRAPAAVRHLETDWKSVFPWAKPDSTRLVPDEDVDLWSTPDWLDHLQANPALADSLEILDDLATALYLHPESALPWISHLLLRPLLERARSILDQVLPEDAPQHIPWSAPPNRPALRLLFRQYLCQIDEDEPNGAARTLETLLRLNPRDNHGVRAELMNHYLRDGKDELALALARRFPNDGLADLAYGEVLALYRLGRQDRARLVLTTAVNRLPRIPQYLTRKRIKRPRFTPPDSLPGGDDQAWMYREAMRDVWAAEPGILAWLRRLTA</sequence>
<keyword evidence="1" id="KW-0802">TPR repeat</keyword>
<dbReference type="OrthoDB" id="3343588at2"/>